<dbReference type="Proteomes" id="UP000774326">
    <property type="component" value="Unassembled WGS sequence"/>
</dbReference>
<reference evidence="2" key="2">
    <citation type="submission" date="2021-01" db="EMBL/GenBank/DDBJ databases">
        <authorList>
            <person name="Schikora-Tamarit M.A."/>
        </authorList>
    </citation>
    <scope>NUCLEOTIDE SEQUENCE</scope>
    <source>
        <strain evidence="2">CBS2887</strain>
    </source>
</reference>
<protein>
    <submittedName>
        <fullName evidence="2">Uncharacterized protein</fullName>
    </submittedName>
</protein>
<accession>A0A9P8Q927</accession>
<dbReference type="AlphaFoldDB" id="A0A9P8Q927"/>
<sequence>MTISHTVSIMMPPRQTATFYYNLDAPVSQHKPIPPSWRLEVLKSRQLTLESAPEISDFKVRLIHNTANKESIHSSSSGGRMSHQKSVDNLQDSEGHSSFSSQSAHSSSIATGSLATGKSSTSSLSLVQNKRYTKQLTGSLEAAFNLGDNIPLGGYENRQSKLNHYDVLPTA</sequence>
<reference evidence="2" key="1">
    <citation type="journal article" date="2021" name="Open Biol.">
        <title>Shared evolutionary footprints suggest mitochondrial oxidative damage underlies multiple complex I losses in fungi.</title>
        <authorList>
            <person name="Schikora-Tamarit M.A."/>
            <person name="Marcet-Houben M."/>
            <person name="Nosek J."/>
            <person name="Gabaldon T."/>
        </authorList>
    </citation>
    <scope>NUCLEOTIDE SEQUENCE</scope>
    <source>
        <strain evidence="2">CBS2887</strain>
    </source>
</reference>
<feature type="compositionally biased region" description="Low complexity" evidence="1">
    <location>
        <begin position="96"/>
        <end position="105"/>
    </location>
</feature>
<evidence type="ECO:0000256" key="1">
    <source>
        <dbReference type="SAM" id="MobiDB-lite"/>
    </source>
</evidence>
<dbReference type="EMBL" id="JAEUBG010002058">
    <property type="protein sequence ID" value="KAH3685305.1"/>
    <property type="molecule type" value="Genomic_DNA"/>
</dbReference>
<organism evidence="2 3">
    <name type="scientific">Wickerhamomyces pijperi</name>
    <name type="common">Yeast</name>
    <name type="synonym">Pichia pijperi</name>
    <dbReference type="NCBI Taxonomy" id="599730"/>
    <lineage>
        <taxon>Eukaryota</taxon>
        <taxon>Fungi</taxon>
        <taxon>Dikarya</taxon>
        <taxon>Ascomycota</taxon>
        <taxon>Saccharomycotina</taxon>
        <taxon>Saccharomycetes</taxon>
        <taxon>Phaffomycetales</taxon>
        <taxon>Wickerhamomycetaceae</taxon>
        <taxon>Wickerhamomyces</taxon>
    </lineage>
</organism>
<proteinExistence type="predicted"/>
<gene>
    <name evidence="2" type="ORF">WICPIJ_003718</name>
</gene>
<feature type="region of interest" description="Disordered" evidence="1">
    <location>
        <begin position="69"/>
        <end position="105"/>
    </location>
</feature>
<keyword evidence="3" id="KW-1185">Reference proteome</keyword>
<comment type="caution">
    <text evidence="2">The sequence shown here is derived from an EMBL/GenBank/DDBJ whole genome shotgun (WGS) entry which is preliminary data.</text>
</comment>
<evidence type="ECO:0000313" key="3">
    <source>
        <dbReference type="Proteomes" id="UP000774326"/>
    </source>
</evidence>
<evidence type="ECO:0000313" key="2">
    <source>
        <dbReference type="EMBL" id="KAH3685305.1"/>
    </source>
</evidence>
<name>A0A9P8Q927_WICPI</name>